<dbReference type="KEGG" id="vg:79413004"/>
<protein>
    <submittedName>
        <fullName evidence="1">Endosialidase</fullName>
    </submittedName>
</protein>
<keyword evidence="2" id="KW-1185">Reference proteome</keyword>
<name>A0AAF0AF07_9CAUD</name>
<dbReference type="EMBL" id="OP882271">
    <property type="protein sequence ID" value="WAX22436.1"/>
    <property type="molecule type" value="Genomic_DNA"/>
</dbReference>
<reference evidence="1" key="1">
    <citation type="submission" date="2022-11" db="EMBL/GenBank/DDBJ databases">
        <authorList>
            <person name="Jaryenneh J.D."/>
            <person name="Schoeniger J.S."/>
            <person name="Mageeney C.M."/>
        </authorList>
    </citation>
    <scope>NUCLEOTIDE SEQUENCE</scope>
</reference>
<dbReference type="GeneID" id="79413004"/>
<accession>A0AAF0AF07</accession>
<proteinExistence type="predicted"/>
<sequence length="149" mass="15787">MSRLSHLWRPRYRNFARTVRSKFLQMFLAERAEALEDTGVALTVTAAAGQVLSSVAHSLVVGEGPFVLTTAGTAPGGLLVDTFYWVVAVPTADTFSVSTSRTGAPVAITSAGTGVHTFTKASSVDSMLEYQRQGGPIVLQNATDVDDLP</sequence>
<organism evidence="1 2">
    <name type="scientific">Pseudomonas phage MiCath</name>
    <dbReference type="NCBI Taxonomy" id="3003729"/>
    <lineage>
        <taxon>Viruses</taxon>
        <taxon>Duplodnaviria</taxon>
        <taxon>Heunggongvirae</taxon>
        <taxon>Uroviricota</taxon>
        <taxon>Caudoviricetes</taxon>
        <taxon>Queuovirinae</taxon>
        <taxon>Micathvirus</taxon>
        <taxon>Micathvirus micath</taxon>
    </lineage>
</organism>
<evidence type="ECO:0000313" key="1">
    <source>
        <dbReference type="EMBL" id="WAX22436.1"/>
    </source>
</evidence>
<dbReference type="RefSeq" id="YP_010719864.1">
    <property type="nucleotide sequence ID" value="NC_072502.1"/>
</dbReference>
<evidence type="ECO:0000313" key="2">
    <source>
        <dbReference type="Proteomes" id="UP001211688"/>
    </source>
</evidence>
<dbReference type="Proteomes" id="UP001211688">
    <property type="component" value="Segment"/>
</dbReference>